<organism evidence="3 4">
    <name type="scientific">Fervidobacterium nodosum (strain ATCC 35602 / DSM 5306 / Rt17-B1)</name>
    <dbReference type="NCBI Taxonomy" id="381764"/>
    <lineage>
        <taxon>Bacteria</taxon>
        <taxon>Thermotogati</taxon>
        <taxon>Thermotogota</taxon>
        <taxon>Thermotogae</taxon>
        <taxon>Thermotogales</taxon>
        <taxon>Fervidobacteriaceae</taxon>
        <taxon>Fervidobacterium</taxon>
    </lineage>
</organism>
<keyword evidence="2" id="KW-0548">Nucleotidyltransferase</keyword>
<dbReference type="CDD" id="cd02516">
    <property type="entry name" value="CDP-ME_synthetase"/>
    <property type="match status" value="1"/>
</dbReference>
<dbReference type="KEGG" id="fno:Fnod_0183"/>
<accession>A7HJG7</accession>
<dbReference type="InterPro" id="IPR050088">
    <property type="entry name" value="IspD/TarI_cytidylyltransf_bact"/>
</dbReference>
<dbReference type="GO" id="GO:0050518">
    <property type="term" value="F:2-C-methyl-D-erythritol 4-phosphate cytidylyltransferase activity"/>
    <property type="evidence" value="ECO:0007669"/>
    <property type="project" value="TreeGrafter"/>
</dbReference>
<gene>
    <name evidence="3" type="ordered locus">Fnod_0183</name>
</gene>
<dbReference type="Proteomes" id="UP000002415">
    <property type="component" value="Chromosome"/>
</dbReference>
<proteinExistence type="predicted"/>
<dbReference type="SUPFAM" id="SSF53448">
    <property type="entry name" value="Nucleotide-diphospho-sugar transferases"/>
    <property type="match status" value="1"/>
</dbReference>
<dbReference type="PANTHER" id="PTHR32125">
    <property type="entry name" value="2-C-METHYL-D-ERYTHRITOL 4-PHOSPHATE CYTIDYLYLTRANSFERASE, CHLOROPLASTIC"/>
    <property type="match status" value="1"/>
</dbReference>
<dbReference type="STRING" id="381764.Fnod_0183"/>
<dbReference type="Pfam" id="PF01128">
    <property type="entry name" value="IspD"/>
    <property type="match status" value="1"/>
</dbReference>
<dbReference type="PROSITE" id="PS01295">
    <property type="entry name" value="ISPD"/>
    <property type="match status" value="1"/>
</dbReference>
<dbReference type="InterPro" id="IPR034683">
    <property type="entry name" value="IspD/TarI"/>
</dbReference>
<dbReference type="PANTHER" id="PTHR32125:SF4">
    <property type="entry name" value="2-C-METHYL-D-ERYTHRITOL 4-PHOSPHATE CYTIDYLYLTRANSFERASE, CHLOROPLASTIC"/>
    <property type="match status" value="1"/>
</dbReference>
<dbReference type="Gene3D" id="3.90.550.10">
    <property type="entry name" value="Spore Coat Polysaccharide Biosynthesis Protein SpsA, Chain A"/>
    <property type="match status" value="1"/>
</dbReference>
<dbReference type="EMBL" id="CP000771">
    <property type="protein sequence ID" value="ABS60050.1"/>
    <property type="molecule type" value="Genomic_DNA"/>
</dbReference>
<reference evidence="3 4" key="1">
    <citation type="submission" date="2007-07" db="EMBL/GenBank/DDBJ databases">
        <title>Complete sequence of Fervidobacterium nodosum Rt17-B1.</title>
        <authorList>
            <consortium name="US DOE Joint Genome Institute"/>
            <person name="Copeland A."/>
            <person name="Lucas S."/>
            <person name="Lapidus A."/>
            <person name="Barry K."/>
            <person name="Glavina del Rio T."/>
            <person name="Dalin E."/>
            <person name="Tice H."/>
            <person name="Pitluck S."/>
            <person name="Saunders E."/>
            <person name="Brettin T."/>
            <person name="Bruce D."/>
            <person name="Detter J.C."/>
            <person name="Han C."/>
            <person name="Schmutz J."/>
            <person name="Larimer F."/>
            <person name="Land M."/>
            <person name="Hauser L."/>
            <person name="Kyrpides N."/>
            <person name="Mikhailova N."/>
            <person name="Nelson K."/>
            <person name="Gogarten J.P."/>
            <person name="Noll K."/>
            <person name="Richardson P."/>
        </authorList>
    </citation>
    <scope>NUCLEOTIDE SEQUENCE [LARGE SCALE GENOMIC DNA]</scope>
    <source>
        <strain evidence="4">ATCC 35602 / DSM 5306 / Rt17-B1</strain>
    </source>
</reference>
<name>A7HJG7_FERNB</name>
<dbReference type="AlphaFoldDB" id="A7HJG7"/>
<evidence type="ECO:0000256" key="1">
    <source>
        <dbReference type="ARBA" id="ARBA00022679"/>
    </source>
</evidence>
<evidence type="ECO:0000256" key="2">
    <source>
        <dbReference type="ARBA" id="ARBA00022695"/>
    </source>
</evidence>
<dbReference type="RefSeq" id="WP_011993373.1">
    <property type="nucleotide sequence ID" value="NC_009718.1"/>
</dbReference>
<dbReference type="InterPro" id="IPR029044">
    <property type="entry name" value="Nucleotide-diphossugar_trans"/>
</dbReference>
<reference evidence="3 4" key="2">
    <citation type="journal article" date="2009" name="Proc. Natl. Acad. Sci. U.S.A.">
        <title>On the chimeric nature, thermophilic origin, and phylogenetic placement of the Thermotogales.</title>
        <authorList>
            <person name="Zhaxybayeva O."/>
            <person name="Swithers K.S."/>
            <person name="Lapierre P."/>
            <person name="Fournier G.P."/>
            <person name="Bickhart D.M."/>
            <person name="DeBoy R.T."/>
            <person name="Nelson K.E."/>
            <person name="Nesbo C.L."/>
            <person name="Doolittle W.F."/>
            <person name="Gogarten J.P."/>
            <person name="Noll K.M."/>
        </authorList>
    </citation>
    <scope>NUCLEOTIDE SEQUENCE [LARGE SCALE GENOMIC DNA]</scope>
    <source>
        <strain evidence="4">ATCC 35602 / DSM 5306 / Rt17-B1</strain>
    </source>
</reference>
<evidence type="ECO:0000313" key="3">
    <source>
        <dbReference type="EMBL" id="ABS60050.1"/>
    </source>
</evidence>
<protein>
    <submittedName>
        <fullName evidence="3">4-diphosphocytidyl-2C-methyl-D-erythritol synthase</fullName>
    </submittedName>
</protein>
<keyword evidence="4" id="KW-1185">Reference proteome</keyword>
<dbReference type="InterPro" id="IPR018294">
    <property type="entry name" value="ISPD_synthase_CS"/>
</dbReference>
<dbReference type="HOGENOM" id="CLU_061281_2_3_0"/>
<dbReference type="NCBIfam" id="NF001183">
    <property type="entry name" value="PRK00155.1-3"/>
    <property type="match status" value="1"/>
</dbReference>
<evidence type="ECO:0000313" key="4">
    <source>
        <dbReference type="Proteomes" id="UP000002415"/>
    </source>
</evidence>
<dbReference type="eggNOG" id="COG1211">
    <property type="taxonomic scope" value="Bacteria"/>
</dbReference>
<keyword evidence="1" id="KW-0808">Transferase</keyword>
<dbReference type="OrthoDB" id="9806837at2"/>
<sequence>MEKAETKRYAVLAFGGQGNRFGWVKPKQFYPIKNDKTILEYIVEKFISFDLFDKIILLSPENYIDETKRIISGISDFSRNSITILPGGDTRQHSIWNAISFLKDFAYDEDIVLIHDGARPLITEDIILRNLEECRKFGAVVTAISATDTVSYSGNGELIDEIIPRSKIHLHQTPQTFKFEIIRKSMEEHLNMLHLFSDDASIVLASGYSVKYVNGSRANIKITTMEDIEIAKKLIEKSEETKY</sequence>
<dbReference type="FunFam" id="3.90.550.10:FF:000003">
    <property type="entry name" value="2-C-methyl-D-erythritol 4-phosphate cytidylyltransferase"/>
    <property type="match status" value="1"/>
</dbReference>
<dbReference type="GO" id="GO:0008299">
    <property type="term" value="P:isoprenoid biosynthetic process"/>
    <property type="evidence" value="ECO:0007669"/>
    <property type="project" value="InterPro"/>
</dbReference>